<reference evidence="1" key="2">
    <citation type="journal article" date="2014" name="ISME J.">
        <title>Microbial stratification in low pH oxic and suboxic macroscopic growths along an acid mine drainage.</title>
        <authorList>
            <person name="Mendez-Garcia C."/>
            <person name="Mesa V."/>
            <person name="Sprenger R.R."/>
            <person name="Richter M."/>
            <person name="Diez M.S."/>
            <person name="Solano J."/>
            <person name="Bargiela R."/>
            <person name="Golyshina O.V."/>
            <person name="Manteca A."/>
            <person name="Ramos J.L."/>
            <person name="Gallego J.R."/>
            <person name="Llorente I."/>
            <person name="Martins Dos Santos V.A."/>
            <person name="Jensen O.N."/>
            <person name="Pelaez A.I."/>
            <person name="Sanchez J."/>
            <person name="Ferrer M."/>
        </authorList>
    </citation>
    <scope>NUCLEOTIDE SEQUENCE</scope>
</reference>
<reference evidence="1" key="1">
    <citation type="submission" date="2013-08" db="EMBL/GenBank/DDBJ databases">
        <authorList>
            <person name="Mendez C."/>
            <person name="Richter M."/>
            <person name="Ferrer M."/>
            <person name="Sanchez J."/>
        </authorList>
    </citation>
    <scope>NUCLEOTIDE SEQUENCE</scope>
</reference>
<accession>T1B765</accession>
<dbReference type="AlphaFoldDB" id="T1B765"/>
<feature type="non-terminal residue" evidence="1">
    <location>
        <position position="61"/>
    </location>
</feature>
<name>T1B765_9ZZZZ</name>
<dbReference type="PANTHER" id="PTHR35810">
    <property type="entry name" value="CYTOPLASMIC PROTEIN-RELATED"/>
    <property type="match status" value="1"/>
</dbReference>
<dbReference type="EMBL" id="AUZX01005161">
    <property type="protein sequence ID" value="EQD68796.1"/>
    <property type="molecule type" value="Genomic_DNA"/>
</dbReference>
<protein>
    <recommendedName>
        <fullName evidence="2">DNA-binding protein</fullName>
    </recommendedName>
</protein>
<sequence>MTTEVPTGEVIVYDTPDGGVRVEVRLDRDTVWLTQRQMAGLFDTTPENVLMHLKNVFVDKE</sequence>
<proteinExistence type="predicted"/>
<organism evidence="1">
    <name type="scientific">mine drainage metagenome</name>
    <dbReference type="NCBI Taxonomy" id="410659"/>
    <lineage>
        <taxon>unclassified sequences</taxon>
        <taxon>metagenomes</taxon>
        <taxon>ecological metagenomes</taxon>
    </lineage>
</organism>
<evidence type="ECO:0000313" key="1">
    <source>
        <dbReference type="EMBL" id="EQD68796.1"/>
    </source>
</evidence>
<evidence type="ECO:0008006" key="2">
    <source>
        <dbReference type="Google" id="ProtNLM"/>
    </source>
</evidence>
<dbReference type="PANTHER" id="PTHR35810:SF1">
    <property type="entry name" value="CYTOPLASMIC PROTEIN"/>
    <property type="match status" value="1"/>
</dbReference>
<comment type="caution">
    <text evidence="1">The sequence shown here is derived from an EMBL/GenBank/DDBJ whole genome shotgun (WGS) entry which is preliminary data.</text>
</comment>
<gene>
    <name evidence="1" type="ORF">B1A_07142</name>
</gene>